<evidence type="ECO:0000313" key="2">
    <source>
        <dbReference type="EMBL" id="TDL15276.1"/>
    </source>
</evidence>
<gene>
    <name evidence="2" type="ORF">BD410DRAFT_845315</name>
</gene>
<evidence type="ECO:0000256" key="1">
    <source>
        <dbReference type="SAM" id="MobiDB-lite"/>
    </source>
</evidence>
<reference evidence="2 3" key="1">
    <citation type="submission" date="2018-06" db="EMBL/GenBank/DDBJ databases">
        <title>A transcriptomic atlas of mushroom development highlights an independent origin of complex multicellularity.</title>
        <authorList>
            <consortium name="DOE Joint Genome Institute"/>
            <person name="Krizsan K."/>
            <person name="Almasi E."/>
            <person name="Merenyi Z."/>
            <person name="Sahu N."/>
            <person name="Viragh M."/>
            <person name="Koszo T."/>
            <person name="Mondo S."/>
            <person name="Kiss B."/>
            <person name="Balint B."/>
            <person name="Kues U."/>
            <person name="Barry K."/>
            <person name="Hegedus J.C."/>
            <person name="Henrissat B."/>
            <person name="Johnson J."/>
            <person name="Lipzen A."/>
            <person name="Ohm R."/>
            <person name="Nagy I."/>
            <person name="Pangilinan J."/>
            <person name="Yan J."/>
            <person name="Xiong Y."/>
            <person name="Grigoriev I.V."/>
            <person name="Hibbett D.S."/>
            <person name="Nagy L.G."/>
        </authorList>
    </citation>
    <scope>NUCLEOTIDE SEQUENCE [LARGE SCALE GENOMIC DNA]</scope>
    <source>
        <strain evidence="2 3">SZMC22713</strain>
    </source>
</reference>
<sequence length="1203" mass="133510">MDTDVDMRARSPSIPPPSHDGRTYKETPVKFPFGRGKNVPDLLCVEGHPQWPHGMVAVVVYNFSVMKREDLAKPTGAAPYGVSEKRLHEQGWYRLDFGQATFARQKGGEPKDDVFLEAMFDPRDINHISNGAVDRFFAAMTKVLGEQSERSSSVPVRDAQDVKRGGTFFERGLDRHLNPTHQGPRCYSTLTSSQYIRSNLVAPSSNMKGPPDPDIELRKELNEAGGQIACVALVGCRENRGFFTAGQLNIAHAVPHGSTNGMQKDLGIAGLPHKDSGDAPGCCTVMTCHNDLPPVPGAPVVFNGRRYHVASPPQLPPDMPLVDWAYRCTFILYPSLPSMDRSGPIALCHGPDTKIFETDCSAAPGPSSILAGNSTFARDGLNIMAEEDRDTFLLRELWVSDHRAVRGTRIVVDQIKWFNSFGTIGPDGEVIPMKPWPLGPGGSQEAQREALLMELTLMDRRQTPYIFSMDADGPAHGERRVKKKKTKKDKDGKDVEEEERDDRESDVETAAPAPRRSKRLIAGAGVPNNNEPSGSGMIAGNNSPAVSEHDMNSGLDGSGEDALMSLFETHTPAQSTAETPVIPIPFSRLTGSLRHPLLSSEFKDLYNQLLNQSALQPCADLVLPTLPFDSFEKSFGTNPVSRSACQLAIHLSTHIPQGVASSARSIVNTSLYRAQIMFVHWRLWMWFSLCFVPALDEEVTRSFNFIVSPPVSSWLGRLVKVMREHVENHNRSRLLPAAKVFGDEIDAPDFPLRSHTAMIVGSAQMEPVTEFCEEAVIFWLGFGGKHSQSIWRLQGQVLGAVFAAFMDSGVLLSSAVWKAYASPLSSALAPNSNNLSTEDRVDNLYEALCFLRLNDSSISPGISQFSHVIRQRLPELYTSFHAATNFPFPQAPLLLQKSAEKVVTFLRELYPVLCKHPRFYSDLCRLVSGDLDKLYPFRELAPSRSTILQSECFSPDTIYTRDGFFNAVMFRAITFAAPFLTEHNATHFSSADDFLGQVDDVRSQSTTYLEDKYFCDPRAYGPATQRYIENVPFLWEKSQCWETFIHPYAMSGTLVPFNDMQRWLLRKDFKGVGQLTAYLLTCDLVYANVVCTPSPAEVGHFIMLTGGGPYKALNSLGVIGTNVTPGAQFAAEDGPQVQAFVELHQAVGEILLEWEKELIGGYDVMILEHILCKMTRTVKHHKFYKYKQCIFPCPDCSLHACFF</sequence>
<proteinExistence type="predicted"/>
<dbReference type="OrthoDB" id="2934473at2759"/>
<name>A0A4Y7PJN4_9AGAM</name>
<organism evidence="2 3">
    <name type="scientific">Rickenella mellea</name>
    <dbReference type="NCBI Taxonomy" id="50990"/>
    <lineage>
        <taxon>Eukaryota</taxon>
        <taxon>Fungi</taxon>
        <taxon>Dikarya</taxon>
        <taxon>Basidiomycota</taxon>
        <taxon>Agaricomycotina</taxon>
        <taxon>Agaricomycetes</taxon>
        <taxon>Hymenochaetales</taxon>
        <taxon>Rickenellaceae</taxon>
        <taxon>Rickenella</taxon>
    </lineage>
</organism>
<keyword evidence="3" id="KW-1185">Reference proteome</keyword>
<dbReference type="EMBL" id="ML170282">
    <property type="protein sequence ID" value="TDL15276.1"/>
    <property type="molecule type" value="Genomic_DNA"/>
</dbReference>
<evidence type="ECO:0000313" key="3">
    <source>
        <dbReference type="Proteomes" id="UP000294933"/>
    </source>
</evidence>
<dbReference type="VEuPathDB" id="FungiDB:BD410DRAFT_845315"/>
<dbReference type="Proteomes" id="UP000294933">
    <property type="component" value="Unassembled WGS sequence"/>
</dbReference>
<feature type="compositionally biased region" description="Acidic residues" evidence="1">
    <location>
        <begin position="494"/>
        <end position="507"/>
    </location>
</feature>
<accession>A0A4Y7PJN4</accession>
<protein>
    <submittedName>
        <fullName evidence="2">Uncharacterized protein</fullName>
    </submittedName>
</protein>
<feature type="region of interest" description="Disordered" evidence="1">
    <location>
        <begin position="1"/>
        <end position="25"/>
    </location>
</feature>
<feature type="region of interest" description="Disordered" evidence="1">
    <location>
        <begin position="467"/>
        <end position="541"/>
    </location>
</feature>
<dbReference type="AlphaFoldDB" id="A0A4Y7PJN4"/>